<evidence type="ECO:0000313" key="1">
    <source>
        <dbReference type="EMBL" id="JAH74706.1"/>
    </source>
</evidence>
<organism evidence="1">
    <name type="scientific">Anguilla anguilla</name>
    <name type="common">European freshwater eel</name>
    <name type="synonym">Muraena anguilla</name>
    <dbReference type="NCBI Taxonomy" id="7936"/>
    <lineage>
        <taxon>Eukaryota</taxon>
        <taxon>Metazoa</taxon>
        <taxon>Chordata</taxon>
        <taxon>Craniata</taxon>
        <taxon>Vertebrata</taxon>
        <taxon>Euteleostomi</taxon>
        <taxon>Actinopterygii</taxon>
        <taxon>Neopterygii</taxon>
        <taxon>Teleostei</taxon>
        <taxon>Anguilliformes</taxon>
        <taxon>Anguillidae</taxon>
        <taxon>Anguilla</taxon>
    </lineage>
</organism>
<protein>
    <submittedName>
        <fullName evidence="1">Uncharacterized protein</fullName>
    </submittedName>
</protein>
<sequence length="24" mass="2784">MSKYSIILNEKQSNGINELKSYSH</sequence>
<reference evidence="1" key="2">
    <citation type="journal article" date="2015" name="Fish Shellfish Immunol.">
        <title>Early steps in the European eel (Anguilla anguilla)-Vibrio vulnificus interaction in the gills: Role of the RtxA13 toxin.</title>
        <authorList>
            <person name="Callol A."/>
            <person name="Pajuelo D."/>
            <person name="Ebbesson L."/>
            <person name="Teles M."/>
            <person name="MacKenzie S."/>
            <person name="Amaro C."/>
        </authorList>
    </citation>
    <scope>NUCLEOTIDE SEQUENCE</scope>
</reference>
<accession>A0A0E9V9K0</accession>
<name>A0A0E9V9K0_ANGAN</name>
<reference evidence="1" key="1">
    <citation type="submission" date="2014-11" db="EMBL/GenBank/DDBJ databases">
        <authorList>
            <person name="Amaro Gonzalez C."/>
        </authorList>
    </citation>
    <scope>NUCLEOTIDE SEQUENCE</scope>
</reference>
<proteinExistence type="predicted"/>
<dbReference type="EMBL" id="GBXM01033871">
    <property type="protein sequence ID" value="JAH74706.1"/>
    <property type="molecule type" value="Transcribed_RNA"/>
</dbReference>
<dbReference type="AlphaFoldDB" id="A0A0E9V9K0"/>